<dbReference type="PANTHER" id="PTHR31348:SF3">
    <property type="entry name" value="EID1-LIKE F-BOX PROTEIN 3"/>
    <property type="match status" value="1"/>
</dbReference>
<accession>A0AA41V2R7</accession>
<gene>
    <name evidence="2" type="ORF">MKW94_026779</name>
</gene>
<evidence type="ECO:0000256" key="1">
    <source>
        <dbReference type="SAM" id="MobiDB-lite"/>
    </source>
</evidence>
<comment type="caution">
    <text evidence="2">The sequence shown here is derived from an EMBL/GenBank/DDBJ whole genome shotgun (WGS) entry which is preliminary data.</text>
</comment>
<dbReference type="AlphaFoldDB" id="A0AA41V2R7"/>
<organism evidence="2 3">
    <name type="scientific">Papaver nudicaule</name>
    <name type="common">Iceland poppy</name>
    <dbReference type="NCBI Taxonomy" id="74823"/>
    <lineage>
        <taxon>Eukaryota</taxon>
        <taxon>Viridiplantae</taxon>
        <taxon>Streptophyta</taxon>
        <taxon>Embryophyta</taxon>
        <taxon>Tracheophyta</taxon>
        <taxon>Spermatophyta</taxon>
        <taxon>Magnoliopsida</taxon>
        <taxon>Ranunculales</taxon>
        <taxon>Papaveraceae</taxon>
        <taxon>Papaveroideae</taxon>
        <taxon>Papaver</taxon>
    </lineage>
</organism>
<dbReference type="EMBL" id="JAJJMA010122100">
    <property type="protein sequence ID" value="MCL7032315.1"/>
    <property type="molecule type" value="Genomic_DNA"/>
</dbReference>
<reference evidence="2" key="1">
    <citation type="submission" date="2022-03" db="EMBL/GenBank/DDBJ databases">
        <title>A functionally conserved STORR gene fusion in Papaver species that diverged 16.8 million years ago.</title>
        <authorList>
            <person name="Catania T."/>
        </authorList>
    </citation>
    <scope>NUCLEOTIDE SEQUENCE</scope>
    <source>
        <strain evidence="2">S-191538</strain>
    </source>
</reference>
<dbReference type="PANTHER" id="PTHR31348">
    <property type="entry name" value="EID1-LIKE F-BOX PROTEIN 2-RELATED"/>
    <property type="match status" value="1"/>
</dbReference>
<dbReference type="InterPro" id="IPR040267">
    <property type="entry name" value="EID1-like"/>
</dbReference>
<feature type="compositionally biased region" description="Acidic residues" evidence="1">
    <location>
        <begin position="247"/>
        <end position="257"/>
    </location>
</feature>
<dbReference type="Proteomes" id="UP001177140">
    <property type="component" value="Unassembled WGS sequence"/>
</dbReference>
<sequence>MVNPRLEPNELKTDDSSSGILDERVLSLVFRSINWDPHVLSLMACVSQKVSAVAKRVLWRELCVSRAPHMVEGLVHGTPPNGRFKGGWGSLAKVLFYCCSFQPDRVLNGHFAKATRFSKTSGKSFLTKKCQGDILYICDPCEHSIVGTCNSGGDDDMGIFRGVYKGFAKSKTRDLLIERRIKFEHQARCPYCGSRVWSMTLAKLIPRKSALKKLGSIDGKLEYLVCVNGHLHGTCWLTRLSSDEEDDGMAEFEEDEQAGSTSTRTSSTGEEICEALNSL</sequence>
<feature type="region of interest" description="Disordered" evidence="1">
    <location>
        <begin position="247"/>
        <end position="271"/>
    </location>
</feature>
<evidence type="ECO:0008006" key="4">
    <source>
        <dbReference type="Google" id="ProtNLM"/>
    </source>
</evidence>
<proteinExistence type="predicted"/>
<evidence type="ECO:0000313" key="3">
    <source>
        <dbReference type="Proteomes" id="UP001177140"/>
    </source>
</evidence>
<protein>
    <recommendedName>
        <fullName evidence="4">EID1-like F-box protein 3</fullName>
    </recommendedName>
</protein>
<name>A0AA41V2R7_PAPNU</name>
<keyword evidence="3" id="KW-1185">Reference proteome</keyword>
<evidence type="ECO:0000313" key="2">
    <source>
        <dbReference type="EMBL" id="MCL7032315.1"/>
    </source>
</evidence>